<keyword evidence="3" id="KW-1185">Reference proteome</keyword>
<comment type="caution">
    <text evidence="2">The sequence shown here is derived from an EMBL/GenBank/DDBJ whole genome shotgun (WGS) entry which is preliminary data.</text>
</comment>
<feature type="transmembrane region" description="Helical" evidence="1">
    <location>
        <begin position="183"/>
        <end position="210"/>
    </location>
</feature>
<protein>
    <submittedName>
        <fullName evidence="2">Uncharacterized protein</fullName>
    </submittedName>
</protein>
<dbReference type="OrthoDB" id="6260668at2759"/>
<dbReference type="AlphaFoldDB" id="W6UHQ5"/>
<feature type="transmembrane region" description="Helical" evidence="1">
    <location>
        <begin position="222"/>
        <end position="242"/>
    </location>
</feature>
<proteinExistence type="predicted"/>
<dbReference type="OMA" id="YQTGARE"/>
<dbReference type="GeneID" id="36339778"/>
<dbReference type="EMBL" id="APAU02000024">
    <property type="protein sequence ID" value="EUB61030.1"/>
    <property type="molecule type" value="Genomic_DNA"/>
</dbReference>
<evidence type="ECO:0000313" key="3">
    <source>
        <dbReference type="Proteomes" id="UP000019149"/>
    </source>
</evidence>
<keyword evidence="1" id="KW-0812">Transmembrane</keyword>
<gene>
    <name evidence="2" type="ORF">EGR_04063</name>
</gene>
<evidence type="ECO:0000313" key="2">
    <source>
        <dbReference type="EMBL" id="EUB61030.1"/>
    </source>
</evidence>
<dbReference type="Proteomes" id="UP000019149">
    <property type="component" value="Unassembled WGS sequence"/>
</dbReference>
<reference evidence="2 3" key="1">
    <citation type="journal article" date="2013" name="Nat. Genet.">
        <title>The genome of the hydatid tapeworm Echinococcus granulosus.</title>
        <authorList>
            <person name="Zheng H."/>
            <person name="Zhang W."/>
            <person name="Zhang L."/>
            <person name="Zhang Z."/>
            <person name="Li J."/>
            <person name="Lu G."/>
            <person name="Zhu Y."/>
            <person name="Wang Y."/>
            <person name="Huang Y."/>
            <person name="Liu J."/>
            <person name="Kang H."/>
            <person name="Chen J."/>
            <person name="Wang L."/>
            <person name="Chen A."/>
            <person name="Yu S."/>
            <person name="Gao Z."/>
            <person name="Jin L."/>
            <person name="Gu W."/>
            <person name="Wang Z."/>
            <person name="Zhao L."/>
            <person name="Shi B."/>
            <person name="Wen H."/>
            <person name="Lin R."/>
            <person name="Jones M.K."/>
            <person name="Brejova B."/>
            <person name="Vinar T."/>
            <person name="Zhao G."/>
            <person name="McManus D.P."/>
            <person name="Chen Z."/>
            <person name="Zhou Y."/>
            <person name="Wang S."/>
        </authorList>
    </citation>
    <scope>NUCLEOTIDE SEQUENCE [LARGE SCALE GENOMIC DNA]</scope>
</reference>
<accession>W6UHQ5</accession>
<name>W6UHQ5_ECHGR</name>
<organism evidence="2 3">
    <name type="scientific">Echinococcus granulosus</name>
    <name type="common">Hydatid tapeworm</name>
    <dbReference type="NCBI Taxonomy" id="6210"/>
    <lineage>
        <taxon>Eukaryota</taxon>
        <taxon>Metazoa</taxon>
        <taxon>Spiralia</taxon>
        <taxon>Lophotrochozoa</taxon>
        <taxon>Platyhelminthes</taxon>
        <taxon>Cestoda</taxon>
        <taxon>Eucestoda</taxon>
        <taxon>Cyclophyllidea</taxon>
        <taxon>Taeniidae</taxon>
        <taxon>Echinococcus</taxon>
        <taxon>Echinococcus granulosus group</taxon>
    </lineage>
</organism>
<sequence>MDFECKEILSGRQVGIDVIASSSSQLEHKSHHHVRRLQYQQQQQRQAQLQRLYAHGSLSSLGRGYEASLTGVAVSHLRGVSSGAVRPNPGSVVSFDHPGYSRQVSGGSMMSYNPPSTLASRSLFGRPGLYAKSSLYRSRSLGASKASLATVQSGRSTIQAEHHDRKVQLLIKAVDFRRATKPYFWSIFFFTLFLFTLFLGLLIICLRHVYMNLILSIDVGECIGPLLCGLSFLFLGAGFKFLHDAYQTGARERQKIKYVPDSASTVAVKMTAAPAVDTTEELLSGKTTDKALTRAPIGTRTVNPSESEVSECVQILRYRLMPQPFRDVSSCVDVKIDLPSDFLTVVRAQHLICMRFLLQQSNHMWGSFGIKNIAFCGPTIPSPVEEPANPQPAGVPDTDTPPDVSNILKLCRWLRKSHDPNHHQSHS</sequence>
<dbReference type="CTD" id="36339778"/>
<dbReference type="KEGG" id="egl:EGR_04063"/>
<dbReference type="RefSeq" id="XP_024352226.1">
    <property type="nucleotide sequence ID" value="XM_024493312.1"/>
</dbReference>
<keyword evidence="1" id="KW-1133">Transmembrane helix</keyword>
<evidence type="ECO:0000256" key="1">
    <source>
        <dbReference type="SAM" id="Phobius"/>
    </source>
</evidence>
<keyword evidence="1" id="KW-0472">Membrane</keyword>